<feature type="compositionally biased region" description="Low complexity" evidence="1">
    <location>
        <begin position="903"/>
        <end position="935"/>
    </location>
</feature>
<feature type="region of interest" description="Disordered" evidence="1">
    <location>
        <begin position="1"/>
        <end position="113"/>
    </location>
</feature>
<organism evidence="2">
    <name type="scientific">Aureoumbra lagunensis</name>
    <dbReference type="NCBI Taxonomy" id="44058"/>
    <lineage>
        <taxon>Eukaryota</taxon>
        <taxon>Sar</taxon>
        <taxon>Stramenopiles</taxon>
        <taxon>Ochrophyta</taxon>
        <taxon>Pelagophyceae</taxon>
        <taxon>Pelagomonadales</taxon>
        <taxon>Aureoumbra</taxon>
    </lineage>
</organism>
<feature type="compositionally biased region" description="Acidic residues" evidence="1">
    <location>
        <begin position="872"/>
        <end position="881"/>
    </location>
</feature>
<accession>A0A7S3JVB7</accession>
<feature type="region of interest" description="Disordered" evidence="1">
    <location>
        <begin position="435"/>
        <end position="484"/>
    </location>
</feature>
<feature type="region of interest" description="Disordered" evidence="1">
    <location>
        <begin position="358"/>
        <end position="413"/>
    </location>
</feature>
<evidence type="ECO:0000313" key="2">
    <source>
        <dbReference type="EMBL" id="CAE0364108.1"/>
    </source>
</evidence>
<feature type="region of interest" description="Disordered" evidence="1">
    <location>
        <begin position="717"/>
        <end position="782"/>
    </location>
</feature>
<dbReference type="AlphaFoldDB" id="A0A7S3JVB7"/>
<feature type="compositionally biased region" description="Basic and acidic residues" evidence="1">
    <location>
        <begin position="450"/>
        <end position="460"/>
    </location>
</feature>
<feature type="compositionally biased region" description="Basic and acidic residues" evidence="1">
    <location>
        <begin position="520"/>
        <end position="531"/>
    </location>
</feature>
<reference evidence="2" key="1">
    <citation type="submission" date="2021-01" db="EMBL/GenBank/DDBJ databases">
        <authorList>
            <person name="Corre E."/>
            <person name="Pelletier E."/>
            <person name="Niang G."/>
            <person name="Scheremetjew M."/>
            <person name="Finn R."/>
            <person name="Kale V."/>
            <person name="Holt S."/>
            <person name="Cochrane G."/>
            <person name="Meng A."/>
            <person name="Brown T."/>
            <person name="Cohen L."/>
        </authorList>
    </citation>
    <scope>NUCLEOTIDE SEQUENCE</scope>
    <source>
        <strain evidence="2">CCMP1510</strain>
    </source>
</reference>
<proteinExistence type="predicted"/>
<sequence length="1105" mass="127056">MQEDEFYEVSDTSQTKLEGQVDEATQVEERSQTQQEIPIPTQLEYEQKRESKPVLVASYTDSDDESDNMADEKENSPFLNIQNSAIKEESDNKESSPFLNEESCAPTEAALSTQTQSSSKMYTVQSKLRDSWKIEHVQDILKIASVGFNSVGFNPRDLAQALAHFVSKKEKPLKAIEQLLRTEFPFWSGWFRCDYAHEENLHEANSPEFPENSPEFPTPKATQEIQSHLCEEVRWILIEIGEKAGQRIFKLALMVPQPSKQLNAACIIHLTIVQGKCIAYPDKTDLNLSDLLNRAPDPKPNDFFWYARDSPKSDLILQLDKRYPNLEEDELTQQSVAIIEQEFEATLIEIDETIHHQNTKRIDKSNAKSSSQEEVDHQKVKIVPSDDNEHTREQVGMNKAALSEQKDKIEQSEEIDPLADDDFFSKSNNIENQHVFDHNMEDEPPAFYLDDNKKRSMEQLKEEEDKDDEYMDENAEHHEESVGLVVERPLSRGILRKQRRRDTRKLRRRVIEDDDDDDKEQVKFKNTVNHENDDEEGSNNDDDCAEDGSNKESEDEEKNQVSGNNKKAVQFDTDLHLRHVEVPSTMSSDDYPLNILTIDGKKRSPQKQQSPVVKLSARGADGEEYEKMRSILENAALKMTVAAGRLLRFSERLHCAELELSLTEADFETKRVYERVKELRISQDDQEELLATGKEVRDIKNSLNFFFNDKRAMKRKVLPESDDDSNDDDNHDDNNDKMDDGAKSRMPGSKQLPRKKKKKDTSERDSENAVTTTGLESVSHASKAKKYDDSKKKFDVLITHLQENHGWSWKKGTKFNENFLYLTKDYVLPKSEEQREKDRNKKFFDNADDIIAYADKYRLWPDNVLASQQPDDLYDSEDDEDYNMHPHDDVKKPYPRTRGKTLTPSSARKPSTRSTTTTANTTTKKSARRLSSPSSSRKRRKGTPVASSTRTQALLTTTNSKSQRAEELWRSAWQLLVEKGWTWNWLQRSPTGKAFIRPKVSLANIVLGFNAYATENEVITALIEDPVGPDGDKLVPLTLDGILADARLLDPEYANSLEKRMKQSHFNNDISSERLEYARLKLKYIELEKANAPRALRTRHGNRSR</sequence>
<feature type="compositionally biased region" description="Acidic residues" evidence="1">
    <location>
        <begin position="720"/>
        <end position="731"/>
    </location>
</feature>
<feature type="region of interest" description="Disordered" evidence="1">
    <location>
        <begin position="514"/>
        <end position="570"/>
    </location>
</feature>
<feature type="compositionally biased region" description="Acidic residues" evidence="1">
    <location>
        <begin position="532"/>
        <end position="546"/>
    </location>
</feature>
<feature type="region of interest" description="Disordered" evidence="1">
    <location>
        <begin position="869"/>
        <end position="961"/>
    </location>
</feature>
<protein>
    <submittedName>
        <fullName evidence="2">Uncharacterized protein</fullName>
    </submittedName>
</protein>
<evidence type="ECO:0000256" key="1">
    <source>
        <dbReference type="SAM" id="MobiDB-lite"/>
    </source>
</evidence>
<feature type="compositionally biased region" description="Polar residues" evidence="1">
    <location>
        <begin position="768"/>
        <end position="780"/>
    </location>
</feature>
<feature type="compositionally biased region" description="Polar residues" evidence="1">
    <location>
        <begin position="945"/>
        <end position="961"/>
    </location>
</feature>
<dbReference type="EMBL" id="HBIJ01006909">
    <property type="protein sequence ID" value="CAE0364108.1"/>
    <property type="molecule type" value="Transcribed_RNA"/>
</dbReference>
<gene>
    <name evidence="2" type="ORF">ALAG00032_LOCUS4849</name>
</gene>
<feature type="compositionally biased region" description="Acidic residues" evidence="1">
    <location>
        <begin position="461"/>
        <end position="473"/>
    </location>
</feature>
<name>A0A7S3JVB7_9STRA</name>
<feature type="compositionally biased region" description="Basic and acidic residues" evidence="1">
    <location>
        <begin position="732"/>
        <end position="743"/>
    </location>
</feature>
<feature type="compositionally biased region" description="Basic and acidic residues" evidence="1">
    <location>
        <begin position="882"/>
        <end position="892"/>
    </location>
</feature>